<gene>
    <name evidence="6" type="ORF">EQU24_01755</name>
</gene>
<comment type="similarity">
    <text evidence="1">Belongs to the archease family.</text>
</comment>
<evidence type="ECO:0000256" key="2">
    <source>
        <dbReference type="ARBA" id="ARBA00022694"/>
    </source>
</evidence>
<accession>A0A4P9UIZ3</accession>
<dbReference type="InterPro" id="IPR023572">
    <property type="entry name" value="Archease_dom"/>
</dbReference>
<dbReference type="SUPFAM" id="SSF69819">
    <property type="entry name" value="MTH1598-like"/>
    <property type="match status" value="1"/>
</dbReference>
<dbReference type="GO" id="GO:0008033">
    <property type="term" value="P:tRNA processing"/>
    <property type="evidence" value="ECO:0007669"/>
    <property type="project" value="UniProtKB-KW"/>
</dbReference>
<protein>
    <submittedName>
        <fullName evidence="6">Archease</fullName>
    </submittedName>
</protein>
<reference evidence="7" key="1">
    <citation type="journal article" date="2019" name="J. Bacteriol.">
        <title>A Mutagenic Screen Identifies a TonB-Dependent Receptor Required for the Lanthanide Metal Switch in the Type I Methanotroph 'Methylotuvimicrobium buryatense' 5GB1C.</title>
        <authorList>
            <person name="Groom J.D."/>
            <person name="Ford S.M."/>
            <person name="Pesesky M.W."/>
            <person name="Lidstrom M.E."/>
        </authorList>
    </citation>
    <scope>NUCLEOTIDE SEQUENCE [LARGE SCALE GENOMIC DNA]</scope>
    <source>
        <strain evidence="7">5GB1C</strain>
    </source>
</reference>
<keyword evidence="7" id="KW-1185">Reference proteome</keyword>
<dbReference type="AlphaFoldDB" id="A0A4P9UIZ3"/>
<proteinExistence type="inferred from homology"/>
<dbReference type="Proteomes" id="UP000305881">
    <property type="component" value="Chromosome"/>
</dbReference>
<dbReference type="STRING" id="675511.GCA_000341735_02652"/>
<dbReference type="RefSeq" id="WP_017841156.1">
    <property type="nucleotide sequence ID" value="NZ_CP035467.1"/>
</dbReference>
<dbReference type="PANTHER" id="PTHR12682">
    <property type="entry name" value="ARCHEASE"/>
    <property type="match status" value="1"/>
</dbReference>
<dbReference type="EMBL" id="CP035467">
    <property type="protein sequence ID" value="QCW81119.1"/>
    <property type="molecule type" value="Genomic_DNA"/>
</dbReference>
<keyword evidence="2" id="KW-0819">tRNA processing</keyword>
<evidence type="ECO:0000256" key="3">
    <source>
        <dbReference type="ARBA" id="ARBA00022723"/>
    </source>
</evidence>
<evidence type="ECO:0000259" key="5">
    <source>
        <dbReference type="Pfam" id="PF01951"/>
    </source>
</evidence>
<evidence type="ECO:0000313" key="7">
    <source>
        <dbReference type="Proteomes" id="UP000305881"/>
    </source>
</evidence>
<keyword evidence="4" id="KW-0106">Calcium</keyword>
<name>A0A4P9UIZ3_METBY</name>
<dbReference type="InterPro" id="IPR036820">
    <property type="entry name" value="Archease_dom_sf"/>
</dbReference>
<evidence type="ECO:0000313" key="6">
    <source>
        <dbReference type="EMBL" id="QCW81119.1"/>
    </source>
</evidence>
<dbReference type="Pfam" id="PF01951">
    <property type="entry name" value="Archease"/>
    <property type="match status" value="1"/>
</dbReference>
<dbReference type="GO" id="GO:0046872">
    <property type="term" value="F:metal ion binding"/>
    <property type="evidence" value="ECO:0007669"/>
    <property type="project" value="UniProtKB-KW"/>
</dbReference>
<feature type="domain" description="Archease" evidence="5">
    <location>
        <begin position="10"/>
        <end position="144"/>
    </location>
</feature>
<evidence type="ECO:0000256" key="4">
    <source>
        <dbReference type="ARBA" id="ARBA00022837"/>
    </source>
</evidence>
<dbReference type="Gene3D" id="3.55.10.10">
    <property type="entry name" value="Archease domain"/>
    <property type="match status" value="1"/>
</dbReference>
<keyword evidence="3" id="KW-0479">Metal-binding</keyword>
<dbReference type="KEGG" id="mbur:EQU24_01755"/>
<dbReference type="PANTHER" id="PTHR12682:SF11">
    <property type="entry name" value="PROTEIN ARCHEASE"/>
    <property type="match status" value="1"/>
</dbReference>
<evidence type="ECO:0000256" key="1">
    <source>
        <dbReference type="ARBA" id="ARBA00007963"/>
    </source>
</evidence>
<organism evidence="6 7">
    <name type="scientific">Methylotuvimicrobium buryatense</name>
    <name type="common">Methylomicrobium buryatense</name>
    <dbReference type="NCBI Taxonomy" id="95641"/>
    <lineage>
        <taxon>Bacteria</taxon>
        <taxon>Pseudomonadati</taxon>
        <taxon>Pseudomonadota</taxon>
        <taxon>Gammaproteobacteria</taxon>
        <taxon>Methylococcales</taxon>
        <taxon>Methylococcaceae</taxon>
        <taxon>Methylotuvimicrobium</taxon>
    </lineage>
</organism>
<dbReference type="InterPro" id="IPR002804">
    <property type="entry name" value="Archease"/>
</dbReference>
<dbReference type="OrthoDB" id="9788587at2"/>
<sequence>MIDKTLIPHWEHFEHKADIGIRGIAPALAAAFEQAALAMTSVICDPDLILEHQSVEVSCQADDIEFLFLDWINELIYLMAVKGLLFKRFQVEINGNFLIATASGEPADPAKHQPAVEIKGATLTELAVRQTEDGLWLAQCVVDV</sequence>